<dbReference type="InterPro" id="IPR001455">
    <property type="entry name" value="TusA-like"/>
</dbReference>
<reference evidence="3" key="1">
    <citation type="submission" date="2016-11" db="EMBL/GenBank/DDBJ databases">
        <authorList>
            <person name="Varghese N."/>
            <person name="Submissions S."/>
        </authorList>
    </citation>
    <scope>NUCLEOTIDE SEQUENCE [LARGE SCALE GENOMIC DNA]</scope>
    <source>
        <strain evidence="3">DSM 10124</strain>
    </source>
</reference>
<dbReference type="Gene3D" id="3.30.110.40">
    <property type="entry name" value="TusA-like domain"/>
    <property type="match status" value="1"/>
</dbReference>
<proteinExistence type="predicted"/>
<dbReference type="InterPro" id="IPR036868">
    <property type="entry name" value="TusA-like_sf"/>
</dbReference>
<feature type="domain" description="UPF0033" evidence="1">
    <location>
        <begin position="4"/>
        <end position="71"/>
    </location>
</feature>
<dbReference type="EMBL" id="FQVG01000027">
    <property type="protein sequence ID" value="SHE98148.1"/>
    <property type="molecule type" value="Genomic_DNA"/>
</dbReference>
<dbReference type="RefSeq" id="WP_027309224.1">
    <property type="nucleotide sequence ID" value="NZ_FQVG01000027.1"/>
</dbReference>
<protein>
    <submittedName>
        <fullName evidence="2">TusA-related sulfurtransferase</fullName>
    </submittedName>
</protein>
<dbReference type="SUPFAM" id="SSF64307">
    <property type="entry name" value="SirA-like"/>
    <property type="match status" value="1"/>
</dbReference>
<gene>
    <name evidence="2" type="ORF">SAMN02746091_01521</name>
</gene>
<evidence type="ECO:0000259" key="1">
    <source>
        <dbReference type="Pfam" id="PF01206"/>
    </source>
</evidence>
<evidence type="ECO:0000313" key="3">
    <source>
        <dbReference type="Proteomes" id="UP000184423"/>
    </source>
</evidence>
<keyword evidence="3" id="KW-1185">Reference proteome</keyword>
<dbReference type="CDD" id="cd00291">
    <property type="entry name" value="SirA_YedF_YeeD"/>
    <property type="match status" value="1"/>
</dbReference>
<dbReference type="Proteomes" id="UP000184423">
    <property type="component" value="Unassembled WGS sequence"/>
</dbReference>
<sequence length="72" mass="8212">MNSEIDCIGLFCPIPVIKAKIAFKNLNSYESITIVTDHSCTQQGILEAFKNYNCRIDIEDNAGIWYIRITKL</sequence>
<evidence type="ECO:0000313" key="2">
    <source>
        <dbReference type="EMBL" id="SHE98148.1"/>
    </source>
</evidence>
<name>A0A1M4XXI7_9CLOT</name>
<accession>A0A1M4XXI7</accession>
<dbReference type="Pfam" id="PF01206">
    <property type="entry name" value="TusA"/>
    <property type="match status" value="1"/>
</dbReference>
<keyword evidence="2" id="KW-0808">Transferase</keyword>
<dbReference type="AlphaFoldDB" id="A0A1M4XXI7"/>
<dbReference type="GO" id="GO:0016740">
    <property type="term" value="F:transferase activity"/>
    <property type="evidence" value="ECO:0007669"/>
    <property type="project" value="UniProtKB-KW"/>
</dbReference>
<organism evidence="2 3">
    <name type="scientific">Caloramator proteoclasticus DSM 10124</name>
    <dbReference type="NCBI Taxonomy" id="1121262"/>
    <lineage>
        <taxon>Bacteria</taxon>
        <taxon>Bacillati</taxon>
        <taxon>Bacillota</taxon>
        <taxon>Clostridia</taxon>
        <taxon>Eubacteriales</taxon>
        <taxon>Clostridiaceae</taxon>
        <taxon>Caloramator</taxon>
    </lineage>
</organism>